<dbReference type="SMART" id="SM00357">
    <property type="entry name" value="CSP"/>
    <property type="match status" value="1"/>
</dbReference>
<evidence type="ECO:0000256" key="1">
    <source>
        <dbReference type="SAM" id="Coils"/>
    </source>
</evidence>
<evidence type="ECO:0000259" key="2">
    <source>
        <dbReference type="PROSITE" id="PS51857"/>
    </source>
</evidence>
<dbReference type="InterPro" id="IPR002059">
    <property type="entry name" value="CSP_DNA-bd"/>
</dbReference>
<dbReference type="Proteomes" id="UP000542342">
    <property type="component" value="Unassembled WGS sequence"/>
</dbReference>
<dbReference type="GO" id="GO:0003676">
    <property type="term" value="F:nucleic acid binding"/>
    <property type="evidence" value="ECO:0007669"/>
    <property type="project" value="InterPro"/>
</dbReference>
<dbReference type="InterPro" id="IPR012340">
    <property type="entry name" value="NA-bd_OB-fold"/>
</dbReference>
<name>A0A7V9AAX3_9BACT</name>
<dbReference type="PROSITE" id="PS51857">
    <property type="entry name" value="CSD_2"/>
    <property type="match status" value="1"/>
</dbReference>
<dbReference type="Pfam" id="PF00313">
    <property type="entry name" value="CSD"/>
    <property type="match status" value="1"/>
</dbReference>
<dbReference type="EMBL" id="JACEFB010000002">
    <property type="protein sequence ID" value="MBA2225576.1"/>
    <property type="molecule type" value="Genomic_DNA"/>
</dbReference>
<dbReference type="InterPro" id="IPR011129">
    <property type="entry name" value="CSD"/>
</dbReference>
<evidence type="ECO:0000313" key="4">
    <source>
        <dbReference type="Proteomes" id="UP000542342"/>
    </source>
</evidence>
<dbReference type="SUPFAM" id="SSF69754">
    <property type="entry name" value="Ribosome binding protein Y (YfiA homologue)"/>
    <property type="match status" value="1"/>
</dbReference>
<dbReference type="SUPFAM" id="SSF50249">
    <property type="entry name" value="Nucleic acid-binding proteins"/>
    <property type="match status" value="1"/>
</dbReference>
<comment type="caution">
    <text evidence="3">The sequence shown here is derived from an EMBL/GenBank/DDBJ whole genome shotgun (WGS) entry which is preliminary data.</text>
</comment>
<feature type="domain" description="CSD" evidence="2">
    <location>
        <begin position="116"/>
        <end position="180"/>
    </location>
</feature>
<dbReference type="RefSeq" id="WP_194536990.1">
    <property type="nucleotide sequence ID" value="NZ_JACEFB010000002.1"/>
</dbReference>
<accession>A0A7V9AAX3</accession>
<dbReference type="Pfam" id="PF02482">
    <property type="entry name" value="Ribosomal_S30AE"/>
    <property type="match status" value="1"/>
</dbReference>
<gene>
    <name evidence="3" type="ORF">H0921_05295</name>
</gene>
<dbReference type="InterPro" id="IPR003489">
    <property type="entry name" value="RHF/RaiA"/>
</dbReference>
<protein>
    <submittedName>
        <fullName evidence="3">HPF/RaiA family ribosome-associated protein</fullName>
    </submittedName>
</protein>
<feature type="coiled-coil region" evidence="1">
    <location>
        <begin position="89"/>
        <end position="116"/>
    </location>
</feature>
<organism evidence="3 4">
    <name type="scientific">Thermogemmata fonticola</name>
    <dbReference type="NCBI Taxonomy" id="2755323"/>
    <lineage>
        <taxon>Bacteria</taxon>
        <taxon>Pseudomonadati</taxon>
        <taxon>Planctomycetota</taxon>
        <taxon>Planctomycetia</taxon>
        <taxon>Gemmatales</taxon>
        <taxon>Gemmataceae</taxon>
        <taxon>Thermogemmata</taxon>
    </lineage>
</organism>
<proteinExistence type="predicted"/>
<dbReference type="InterPro" id="IPR036567">
    <property type="entry name" value="RHF-like"/>
</dbReference>
<dbReference type="Gene3D" id="2.40.50.140">
    <property type="entry name" value="Nucleic acid-binding proteins"/>
    <property type="match status" value="1"/>
</dbReference>
<dbReference type="Gene3D" id="3.30.160.100">
    <property type="entry name" value="Ribosome hibernation promotion factor-like"/>
    <property type="match status" value="1"/>
</dbReference>
<sequence length="187" mass="21376">MQLPMQITFHNMEPDADVEQMVRERANKLERFYERIMSCRVVIDIPHRHHKNGNMYQIRLDITVPGGEIAVSREAPGHTPAKALPIAIKEAFEAAIRQLEDYVRKLRHDVKHLESLPHAKVRIVFPDQDYGFLITADGREIYFHKNALVNAELRDLQPGTEVAFVEQMGEKGPQASTVRVVGRHGHA</sequence>
<reference evidence="3 4" key="1">
    <citation type="submission" date="2020-07" db="EMBL/GenBank/DDBJ databases">
        <title>Thermogemmata thermophila gen. nov., sp. nov., a novel moderate thermophilic planctomycete from a Kamchatka hot spring.</title>
        <authorList>
            <person name="Elcheninov A.G."/>
            <person name="Podosokorskaya O.A."/>
            <person name="Kovaleva O.L."/>
            <person name="Novikov A."/>
            <person name="Bonch-Osmolovskaya E.A."/>
            <person name="Toshchakov S.V."/>
            <person name="Kublanov I.V."/>
        </authorList>
    </citation>
    <scope>NUCLEOTIDE SEQUENCE [LARGE SCALE GENOMIC DNA]</scope>
    <source>
        <strain evidence="3 4">2918</strain>
    </source>
</reference>
<keyword evidence="4" id="KW-1185">Reference proteome</keyword>
<keyword evidence="1" id="KW-0175">Coiled coil</keyword>
<dbReference type="GO" id="GO:0005829">
    <property type="term" value="C:cytosol"/>
    <property type="evidence" value="ECO:0007669"/>
    <property type="project" value="UniProtKB-ARBA"/>
</dbReference>
<evidence type="ECO:0000313" key="3">
    <source>
        <dbReference type="EMBL" id="MBA2225576.1"/>
    </source>
</evidence>
<dbReference type="AlphaFoldDB" id="A0A7V9AAX3"/>